<evidence type="ECO:0000256" key="3">
    <source>
        <dbReference type="PIRSR" id="PIRSR036893-52"/>
    </source>
</evidence>
<dbReference type="SUPFAM" id="SSF50814">
    <property type="entry name" value="Lipocalins"/>
    <property type="match status" value="1"/>
</dbReference>
<sequence>MYRYLLILLLLFTACDSGEKIGVADKGIKDFKVERYMGEWHEVARIDNRFERGLTRVTARYYRDSEGRIRVVNRGWNAEKNKWKEARGWIRTTEVSGRLRVSFFRPFYSDYRVLQVEEDYRYALVGGSRRNYLWILSREEEIPEDLVEEYTEKARELGYEVDRLIFFNK</sequence>
<evidence type="ECO:0000256" key="2">
    <source>
        <dbReference type="PIRNR" id="PIRNR036893"/>
    </source>
</evidence>
<dbReference type="AlphaFoldDB" id="A0A9W6GGG9"/>
<dbReference type="CDD" id="cd19438">
    <property type="entry name" value="lipocalin_Blc-like"/>
    <property type="match status" value="1"/>
</dbReference>
<dbReference type="InterPro" id="IPR047202">
    <property type="entry name" value="Lipocalin_Blc-like_dom"/>
</dbReference>
<dbReference type="RefSeq" id="WP_281832867.1">
    <property type="nucleotide sequence ID" value="NZ_BSDY01000001.1"/>
</dbReference>
<dbReference type="PIRSF" id="PIRSF036893">
    <property type="entry name" value="Lipocalin_ApoD"/>
    <property type="match status" value="1"/>
</dbReference>
<comment type="similarity">
    <text evidence="1 2">Belongs to the calycin superfamily. Lipocalin family.</text>
</comment>
<dbReference type="PANTHER" id="PTHR10612">
    <property type="entry name" value="APOLIPOPROTEIN D"/>
    <property type="match status" value="1"/>
</dbReference>
<dbReference type="InterPro" id="IPR000566">
    <property type="entry name" value="Lipocln_cytosolic_FA-bd_dom"/>
</dbReference>
<feature type="lipid moiety-binding region" description="S-diacylglycerol cysteine" evidence="3">
    <location>
        <position position="15"/>
    </location>
</feature>
<evidence type="ECO:0000256" key="1">
    <source>
        <dbReference type="ARBA" id="ARBA00006889"/>
    </source>
</evidence>
<dbReference type="Gene3D" id="2.40.128.20">
    <property type="match status" value="1"/>
</dbReference>
<dbReference type="Pfam" id="PF08212">
    <property type="entry name" value="Lipocalin_2"/>
    <property type="match status" value="1"/>
</dbReference>
<feature type="domain" description="Lipocalin/cytosolic fatty-acid binding" evidence="4">
    <location>
        <begin position="32"/>
        <end position="166"/>
    </location>
</feature>
<comment type="caution">
    <text evidence="5">The sequence shown here is derived from an EMBL/GenBank/DDBJ whole genome shotgun (WGS) entry which is preliminary data.</text>
</comment>
<dbReference type="GO" id="GO:0006950">
    <property type="term" value="P:response to stress"/>
    <property type="evidence" value="ECO:0007669"/>
    <property type="project" value="UniProtKB-ARBA"/>
</dbReference>
<dbReference type="PANTHER" id="PTHR10612:SF34">
    <property type="entry name" value="APOLIPOPROTEIN D"/>
    <property type="match status" value="1"/>
</dbReference>
<dbReference type="InterPro" id="IPR022271">
    <property type="entry name" value="Lipocalin_ApoD"/>
</dbReference>
<keyword evidence="3" id="KW-0449">Lipoprotein</keyword>
<feature type="lipid moiety-binding region" description="N-palmitoyl cysteine" evidence="3">
    <location>
        <position position="15"/>
    </location>
</feature>
<dbReference type="InterPro" id="IPR022272">
    <property type="entry name" value="Lipocalin_CS"/>
</dbReference>
<reference evidence="5" key="1">
    <citation type="submission" date="2022-12" db="EMBL/GenBank/DDBJ databases">
        <title>Reference genome sequencing for broad-spectrum identification of bacterial and archaeal isolates by mass spectrometry.</title>
        <authorList>
            <person name="Sekiguchi Y."/>
            <person name="Tourlousse D.M."/>
        </authorList>
    </citation>
    <scope>NUCLEOTIDE SEQUENCE</scope>
    <source>
        <strain evidence="5">10succ1</strain>
    </source>
</reference>
<evidence type="ECO:0000313" key="5">
    <source>
        <dbReference type="EMBL" id="GLI54819.1"/>
    </source>
</evidence>
<protein>
    <submittedName>
        <fullName evidence="5">Membrane protein</fullName>
    </submittedName>
</protein>
<dbReference type="Proteomes" id="UP001144471">
    <property type="component" value="Unassembled WGS sequence"/>
</dbReference>
<keyword evidence="3" id="KW-0564">Palmitate</keyword>
<dbReference type="PROSITE" id="PS51257">
    <property type="entry name" value="PROKAR_LIPOPROTEIN"/>
    <property type="match status" value="1"/>
</dbReference>
<evidence type="ECO:0000313" key="6">
    <source>
        <dbReference type="Proteomes" id="UP001144471"/>
    </source>
</evidence>
<dbReference type="InterPro" id="IPR002446">
    <property type="entry name" value="Lipocalin_bac"/>
</dbReference>
<organism evidence="5 6">
    <name type="scientific">Propionigenium maris DSM 9537</name>
    <dbReference type="NCBI Taxonomy" id="1123000"/>
    <lineage>
        <taxon>Bacteria</taxon>
        <taxon>Fusobacteriati</taxon>
        <taxon>Fusobacteriota</taxon>
        <taxon>Fusobacteriia</taxon>
        <taxon>Fusobacteriales</taxon>
        <taxon>Fusobacteriaceae</taxon>
        <taxon>Propionigenium</taxon>
    </lineage>
</organism>
<evidence type="ECO:0000259" key="4">
    <source>
        <dbReference type="Pfam" id="PF08212"/>
    </source>
</evidence>
<dbReference type="PROSITE" id="PS00213">
    <property type="entry name" value="LIPOCALIN"/>
    <property type="match status" value="1"/>
</dbReference>
<keyword evidence="6" id="KW-1185">Reference proteome</keyword>
<accession>A0A9W6GGG9</accession>
<dbReference type="EMBL" id="BSDY01000001">
    <property type="protein sequence ID" value="GLI54819.1"/>
    <property type="molecule type" value="Genomic_DNA"/>
</dbReference>
<dbReference type="PRINTS" id="PR01171">
    <property type="entry name" value="BCTLIPOCALIN"/>
</dbReference>
<name>A0A9W6GGG9_9FUSO</name>
<proteinExistence type="inferred from homology"/>
<dbReference type="InterPro" id="IPR012674">
    <property type="entry name" value="Calycin"/>
</dbReference>
<gene>
    <name evidence="5" type="primary">blc</name>
    <name evidence="5" type="ORF">PM10SUCC1_03340</name>
</gene>